<dbReference type="EMBL" id="LZSX01000027">
    <property type="protein sequence ID" value="OBB86644.1"/>
    <property type="molecule type" value="Genomic_DNA"/>
</dbReference>
<dbReference type="RefSeq" id="WP_064878555.1">
    <property type="nucleotide sequence ID" value="NZ_LZSX01000027.1"/>
</dbReference>
<organism evidence="2 3">
    <name type="scientific">Mycobacterium colombiense</name>
    <dbReference type="NCBI Taxonomy" id="339268"/>
    <lineage>
        <taxon>Bacteria</taxon>
        <taxon>Bacillati</taxon>
        <taxon>Actinomycetota</taxon>
        <taxon>Actinomycetes</taxon>
        <taxon>Mycobacteriales</taxon>
        <taxon>Mycobacteriaceae</taxon>
        <taxon>Mycobacterium</taxon>
        <taxon>Mycobacterium avium complex (MAC)</taxon>
    </lineage>
</organism>
<gene>
    <name evidence="2" type="ORF">A5760_04460</name>
</gene>
<evidence type="ECO:0000313" key="2">
    <source>
        <dbReference type="EMBL" id="OBB86644.1"/>
    </source>
</evidence>
<dbReference type="AlphaFoldDB" id="A0A1A0VTW0"/>
<evidence type="ECO:0000256" key="1">
    <source>
        <dbReference type="SAM" id="MobiDB-lite"/>
    </source>
</evidence>
<accession>A0A1A0VTW0</accession>
<reference evidence="2 3" key="1">
    <citation type="submission" date="2016-06" db="EMBL/GenBank/DDBJ databases">
        <authorList>
            <person name="Kjaerup R.B."/>
            <person name="Dalgaard T.S."/>
            <person name="Juul-Madsen H.R."/>
        </authorList>
    </citation>
    <scope>NUCLEOTIDE SEQUENCE [LARGE SCALE GENOMIC DNA]</scope>
    <source>
        <strain evidence="2 3">852002-51834_SCH5396731</strain>
    </source>
</reference>
<dbReference type="Proteomes" id="UP000091914">
    <property type="component" value="Unassembled WGS sequence"/>
</dbReference>
<protein>
    <submittedName>
        <fullName evidence="2">Uncharacterized protein</fullName>
    </submittedName>
</protein>
<feature type="region of interest" description="Disordered" evidence="1">
    <location>
        <begin position="1"/>
        <end position="29"/>
    </location>
</feature>
<proteinExistence type="predicted"/>
<feature type="compositionally biased region" description="Basic and acidic residues" evidence="1">
    <location>
        <begin position="1"/>
        <end position="15"/>
    </location>
</feature>
<evidence type="ECO:0000313" key="3">
    <source>
        <dbReference type="Proteomes" id="UP000091914"/>
    </source>
</evidence>
<comment type="caution">
    <text evidence="2">The sequence shown here is derived from an EMBL/GenBank/DDBJ whole genome shotgun (WGS) entry which is preliminary data.</text>
</comment>
<name>A0A1A0VTW0_9MYCO</name>
<sequence>MKTDDSVNRETKVDPHAAAINNPPMSDPATAIPGRYENNVFEPGTSKYQTLILTEHGTYQYTYSAKVTGIPVWDAEPVKPNGPPWNVGSPSSGENSGLWSQVPDTDPLQITLQEHTDSGGTEAFMTLICNGNTLTNPDSPVGEVWKRTGPPVPVIPPIIMD</sequence>